<dbReference type="InterPro" id="IPR017224">
    <property type="entry name" value="Opine_Oxase_asu/HCN_bsu"/>
</dbReference>
<evidence type="ECO:0000256" key="1">
    <source>
        <dbReference type="ARBA" id="ARBA00023002"/>
    </source>
</evidence>
<evidence type="ECO:0000259" key="3">
    <source>
        <dbReference type="Pfam" id="PF07992"/>
    </source>
</evidence>
<dbReference type="InterPro" id="IPR007419">
    <property type="entry name" value="BFD-like_2Fe2S-bd_dom"/>
</dbReference>
<accession>A0AB39BIC3</accession>
<reference evidence="4" key="1">
    <citation type="submission" date="2024-05" db="EMBL/GenBank/DDBJ databases">
        <title>Herbiconiux sp. A18JL235.</title>
        <authorList>
            <person name="Zhang G."/>
        </authorList>
    </citation>
    <scope>NUCLEOTIDE SEQUENCE</scope>
    <source>
        <strain evidence="4">A18JL235</strain>
    </source>
</reference>
<gene>
    <name evidence="4" type="ORF">ABFY20_04065</name>
</gene>
<dbReference type="InterPro" id="IPR023753">
    <property type="entry name" value="FAD/NAD-binding_dom"/>
</dbReference>
<dbReference type="RefSeq" id="WP_368498664.1">
    <property type="nucleotide sequence ID" value="NZ_CP162511.1"/>
</dbReference>
<dbReference type="PRINTS" id="PR00368">
    <property type="entry name" value="FADPNR"/>
</dbReference>
<dbReference type="Pfam" id="PF07992">
    <property type="entry name" value="Pyr_redox_2"/>
    <property type="match status" value="1"/>
</dbReference>
<dbReference type="Pfam" id="PF04324">
    <property type="entry name" value="Fer2_BFD"/>
    <property type="match status" value="1"/>
</dbReference>
<dbReference type="GO" id="GO:0016491">
    <property type="term" value="F:oxidoreductase activity"/>
    <property type="evidence" value="ECO:0007669"/>
    <property type="project" value="UniProtKB-KW"/>
</dbReference>
<evidence type="ECO:0000313" key="4">
    <source>
        <dbReference type="EMBL" id="XDI06280.1"/>
    </source>
</evidence>
<name>A0AB39BIC3_9MICO</name>
<organism evidence="4">
    <name type="scientific">Herbiconiux sp. A18JL235</name>
    <dbReference type="NCBI Taxonomy" id="3152363"/>
    <lineage>
        <taxon>Bacteria</taxon>
        <taxon>Bacillati</taxon>
        <taxon>Actinomycetota</taxon>
        <taxon>Actinomycetes</taxon>
        <taxon>Micrococcales</taxon>
        <taxon>Microbacteriaceae</taxon>
        <taxon>Herbiconiux</taxon>
    </lineage>
</organism>
<dbReference type="PANTHER" id="PTHR42949:SF3">
    <property type="entry name" value="ANAEROBIC GLYCEROL-3-PHOSPHATE DEHYDROGENASE SUBUNIT B"/>
    <property type="match status" value="1"/>
</dbReference>
<dbReference type="Gene3D" id="3.50.50.60">
    <property type="entry name" value="FAD/NAD(P)-binding domain"/>
    <property type="match status" value="2"/>
</dbReference>
<dbReference type="Gene3D" id="1.10.10.1100">
    <property type="entry name" value="BFD-like [2Fe-2S]-binding domain"/>
    <property type="match status" value="1"/>
</dbReference>
<feature type="domain" description="FAD/NAD(P)-binding" evidence="3">
    <location>
        <begin position="6"/>
        <end position="337"/>
    </location>
</feature>
<dbReference type="PIRSF" id="PIRSF037495">
    <property type="entry name" value="Opine_OX_OoxA/HcnB"/>
    <property type="match status" value="1"/>
</dbReference>
<dbReference type="EMBL" id="CP162511">
    <property type="protein sequence ID" value="XDI06280.1"/>
    <property type="molecule type" value="Genomic_DNA"/>
</dbReference>
<dbReference type="CDD" id="cd19946">
    <property type="entry name" value="GlpA-like_Fer2_BFD-like"/>
    <property type="match status" value="1"/>
</dbReference>
<keyword evidence="1" id="KW-0560">Oxidoreductase</keyword>
<protein>
    <submittedName>
        <fullName evidence="4">NAD(P)/FAD-dependent oxidoreductase</fullName>
    </submittedName>
</protein>
<dbReference type="InterPro" id="IPR051691">
    <property type="entry name" value="Metab_Enz_Cyan_OpOx_G3PDH"/>
</dbReference>
<dbReference type="InterPro" id="IPR041854">
    <property type="entry name" value="BFD-like_2Fe2S-bd_dom_sf"/>
</dbReference>
<evidence type="ECO:0000259" key="2">
    <source>
        <dbReference type="Pfam" id="PF04324"/>
    </source>
</evidence>
<dbReference type="PRINTS" id="PR00411">
    <property type="entry name" value="PNDRDTASEI"/>
</dbReference>
<proteinExistence type="predicted"/>
<dbReference type="SUPFAM" id="SSF51905">
    <property type="entry name" value="FAD/NAD(P)-binding domain"/>
    <property type="match status" value="1"/>
</dbReference>
<sequence>MTIRHDLVIVGAGPAGLAAALAAAEAGADVLVVDEQRAPGGQIFRRTPPEFGSPSRLPAGYPWAEELLTRARADPRIRWSLGTTVFGLLRPLATEPGDDGAGDFEVYLNGGPSSGTVLARRVLIATGAYDMPVAVPGWTLPGVMMAGAVQGLLKSQRLRVADRVVLAGSHPLLVIVAAQLVASGATVTELALARSLPTLGELVRALPAVPGHVGLLLELALCLLRLKRAGVRISLGTVPLAIEGDDRVRAVRLVEADARWRPRGPERTVETDQVVFGYGFQPSAELARQAGCLMRWDSAGGGWVVRADERLATSVAGIFAAGEPTGVSGAEKARAQGALAGLEIALDLGLAVDPRALPRARRAVKRAERFAAVVRRMFAPRRADLADLATDSTEVCRCEAVTRGEVDQFLHANPHVSSVNPVKLACRTGMGPCQGRYCETTIGQLVAKARRMPVEETGAFTAHLPVKPVPLSAYAALDDDPTLPLRAEEPGGSLGA</sequence>
<dbReference type="AlphaFoldDB" id="A0AB39BIC3"/>
<feature type="domain" description="BFD-like [2Fe-2S]-binding" evidence="2">
    <location>
        <begin position="395"/>
        <end position="447"/>
    </location>
</feature>
<dbReference type="PANTHER" id="PTHR42949">
    <property type="entry name" value="ANAEROBIC GLYCEROL-3-PHOSPHATE DEHYDROGENASE SUBUNIT B"/>
    <property type="match status" value="1"/>
</dbReference>
<dbReference type="InterPro" id="IPR036188">
    <property type="entry name" value="FAD/NAD-bd_sf"/>
</dbReference>